<dbReference type="InterPro" id="IPR014284">
    <property type="entry name" value="RNA_pol_sigma-70_dom"/>
</dbReference>
<feature type="domain" description="RNA polymerase sigma factor 70 region 4 type 2" evidence="8">
    <location>
        <begin position="131"/>
        <end position="183"/>
    </location>
</feature>
<comment type="similarity">
    <text evidence="1">Belongs to the sigma-70 factor family. ECF subfamily.</text>
</comment>
<dbReference type="GO" id="GO:0006352">
    <property type="term" value="P:DNA-templated transcription initiation"/>
    <property type="evidence" value="ECO:0007669"/>
    <property type="project" value="InterPro"/>
</dbReference>
<evidence type="ECO:0000256" key="6">
    <source>
        <dbReference type="SAM" id="Coils"/>
    </source>
</evidence>
<comment type="caution">
    <text evidence="9">The sequence shown here is derived from an EMBL/GenBank/DDBJ whole genome shotgun (WGS) entry which is preliminary data.</text>
</comment>
<protein>
    <submittedName>
        <fullName evidence="9">RNA polymerase sigma factor</fullName>
    </submittedName>
</protein>
<evidence type="ECO:0000256" key="5">
    <source>
        <dbReference type="ARBA" id="ARBA00023163"/>
    </source>
</evidence>
<evidence type="ECO:0000256" key="1">
    <source>
        <dbReference type="ARBA" id="ARBA00010641"/>
    </source>
</evidence>
<dbReference type="GO" id="GO:0003677">
    <property type="term" value="F:DNA binding"/>
    <property type="evidence" value="ECO:0007669"/>
    <property type="project" value="UniProtKB-KW"/>
</dbReference>
<keyword evidence="3" id="KW-0731">Sigma factor</keyword>
<dbReference type="AlphaFoldDB" id="A0A501PI51"/>
<dbReference type="GO" id="GO:0016987">
    <property type="term" value="F:sigma factor activity"/>
    <property type="evidence" value="ECO:0007669"/>
    <property type="project" value="UniProtKB-KW"/>
</dbReference>
<keyword evidence="5" id="KW-0804">Transcription</keyword>
<dbReference type="EMBL" id="VFIY01000010">
    <property type="protein sequence ID" value="TPD59748.1"/>
    <property type="molecule type" value="Genomic_DNA"/>
</dbReference>
<gene>
    <name evidence="9" type="ORF">FIV46_09660</name>
</gene>
<evidence type="ECO:0000256" key="2">
    <source>
        <dbReference type="ARBA" id="ARBA00023015"/>
    </source>
</evidence>
<dbReference type="NCBIfam" id="TIGR02937">
    <property type="entry name" value="sigma70-ECF"/>
    <property type="match status" value="1"/>
</dbReference>
<dbReference type="OrthoDB" id="9780326at2"/>
<evidence type="ECO:0000313" key="9">
    <source>
        <dbReference type="EMBL" id="TPD59748.1"/>
    </source>
</evidence>
<dbReference type="Gene3D" id="1.10.10.10">
    <property type="entry name" value="Winged helix-like DNA-binding domain superfamily/Winged helix DNA-binding domain"/>
    <property type="match status" value="1"/>
</dbReference>
<dbReference type="Pfam" id="PF04542">
    <property type="entry name" value="Sigma70_r2"/>
    <property type="match status" value="1"/>
</dbReference>
<dbReference type="RefSeq" id="WP_139940720.1">
    <property type="nucleotide sequence ID" value="NZ_JBHSYP010000006.1"/>
</dbReference>
<name>A0A501PI51_9PROT</name>
<dbReference type="Pfam" id="PF08281">
    <property type="entry name" value="Sigma70_r4_2"/>
    <property type="match status" value="1"/>
</dbReference>
<dbReference type="InterPro" id="IPR013249">
    <property type="entry name" value="RNA_pol_sigma70_r4_t2"/>
</dbReference>
<accession>A0A501PI51</accession>
<reference evidence="10" key="1">
    <citation type="submission" date="2019-06" db="EMBL/GenBank/DDBJ databases">
        <title>The complete genome of Emcibacter congregatus ZYLT.</title>
        <authorList>
            <person name="Zhao Z."/>
        </authorList>
    </citation>
    <scope>NUCLEOTIDE SEQUENCE [LARGE SCALE GENOMIC DNA]</scope>
    <source>
        <strain evidence="10">MCCC 1A06723</strain>
    </source>
</reference>
<dbReference type="InterPro" id="IPR007627">
    <property type="entry name" value="RNA_pol_sigma70_r2"/>
</dbReference>
<dbReference type="PANTHER" id="PTHR43133">
    <property type="entry name" value="RNA POLYMERASE ECF-TYPE SIGMA FACTO"/>
    <property type="match status" value="1"/>
</dbReference>
<keyword evidence="4" id="KW-0238">DNA-binding</keyword>
<keyword evidence="2" id="KW-0805">Transcription regulation</keyword>
<proteinExistence type="inferred from homology"/>
<evidence type="ECO:0000259" key="8">
    <source>
        <dbReference type="Pfam" id="PF08281"/>
    </source>
</evidence>
<dbReference type="Gene3D" id="1.10.1740.10">
    <property type="match status" value="1"/>
</dbReference>
<evidence type="ECO:0000256" key="4">
    <source>
        <dbReference type="ARBA" id="ARBA00023125"/>
    </source>
</evidence>
<dbReference type="CDD" id="cd06171">
    <property type="entry name" value="Sigma70_r4"/>
    <property type="match status" value="1"/>
</dbReference>
<dbReference type="NCBIfam" id="NF004113">
    <property type="entry name" value="PRK05602.1"/>
    <property type="match status" value="1"/>
</dbReference>
<sequence>MVATKDNERQQSGITDEALILRVGDGDRTAYKILMDRHLRMNLAFATRLLGNPHEAEDVMQEAFVRVWKHAANWDPSRKTRFTTWFYRVVMNLCLDVKRKRRPSVDLSEATEVEGDEQAADGLLEEKQRAERVAEALDKLPERQRSAVILCYLQGKSNKEAAEILEVSVNALEALLVRGRRKLAEILSKEKGDLLEETG</sequence>
<dbReference type="InterPro" id="IPR039425">
    <property type="entry name" value="RNA_pol_sigma-70-like"/>
</dbReference>
<keyword evidence="6" id="KW-0175">Coiled coil</keyword>
<evidence type="ECO:0000256" key="3">
    <source>
        <dbReference type="ARBA" id="ARBA00023082"/>
    </source>
</evidence>
<evidence type="ECO:0000313" key="10">
    <source>
        <dbReference type="Proteomes" id="UP000319148"/>
    </source>
</evidence>
<dbReference type="InterPro" id="IPR013325">
    <property type="entry name" value="RNA_pol_sigma_r2"/>
</dbReference>
<feature type="domain" description="RNA polymerase sigma-70 region 2" evidence="7">
    <location>
        <begin position="34"/>
        <end position="102"/>
    </location>
</feature>
<dbReference type="SUPFAM" id="SSF88659">
    <property type="entry name" value="Sigma3 and sigma4 domains of RNA polymerase sigma factors"/>
    <property type="match status" value="1"/>
</dbReference>
<keyword evidence="10" id="KW-1185">Reference proteome</keyword>
<organism evidence="9 10">
    <name type="scientific">Emcibacter nanhaiensis</name>
    <dbReference type="NCBI Taxonomy" id="1505037"/>
    <lineage>
        <taxon>Bacteria</taxon>
        <taxon>Pseudomonadati</taxon>
        <taxon>Pseudomonadota</taxon>
        <taxon>Alphaproteobacteria</taxon>
        <taxon>Emcibacterales</taxon>
        <taxon>Emcibacteraceae</taxon>
        <taxon>Emcibacter</taxon>
    </lineage>
</organism>
<dbReference type="InterPro" id="IPR013324">
    <property type="entry name" value="RNA_pol_sigma_r3/r4-like"/>
</dbReference>
<evidence type="ECO:0000259" key="7">
    <source>
        <dbReference type="Pfam" id="PF04542"/>
    </source>
</evidence>
<dbReference type="InterPro" id="IPR036388">
    <property type="entry name" value="WH-like_DNA-bd_sf"/>
</dbReference>
<dbReference type="Proteomes" id="UP000319148">
    <property type="component" value="Unassembled WGS sequence"/>
</dbReference>
<feature type="coiled-coil region" evidence="6">
    <location>
        <begin position="113"/>
        <end position="140"/>
    </location>
</feature>
<dbReference type="PANTHER" id="PTHR43133:SF8">
    <property type="entry name" value="RNA POLYMERASE SIGMA FACTOR HI_1459-RELATED"/>
    <property type="match status" value="1"/>
</dbReference>
<dbReference type="SUPFAM" id="SSF88946">
    <property type="entry name" value="Sigma2 domain of RNA polymerase sigma factors"/>
    <property type="match status" value="1"/>
</dbReference>